<dbReference type="InterPro" id="IPR037045">
    <property type="entry name" value="S8pro/Inhibitor_I9_sf"/>
</dbReference>
<accession>A0AA88QNJ7</accession>
<dbReference type="Pfam" id="PF05922">
    <property type="entry name" value="Inhibitor_I9"/>
    <property type="match status" value="1"/>
</dbReference>
<keyword evidence="3" id="KW-1185">Reference proteome</keyword>
<organism evidence="2 3">
    <name type="scientific">Escallonia rubra</name>
    <dbReference type="NCBI Taxonomy" id="112253"/>
    <lineage>
        <taxon>Eukaryota</taxon>
        <taxon>Viridiplantae</taxon>
        <taxon>Streptophyta</taxon>
        <taxon>Embryophyta</taxon>
        <taxon>Tracheophyta</taxon>
        <taxon>Spermatophyta</taxon>
        <taxon>Magnoliopsida</taxon>
        <taxon>eudicotyledons</taxon>
        <taxon>Gunneridae</taxon>
        <taxon>Pentapetalae</taxon>
        <taxon>asterids</taxon>
        <taxon>campanulids</taxon>
        <taxon>Escalloniales</taxon>
        <taxon>Escalloniaceae</taxon>
        <taxon>Escallonia</taxon>
    </lineage>
</organism>
<proteinExistence type="predicted"/>
<sequence>MFCFQWVWCDECGEWPLLLEEEERGGRRRRRCCNTGVAAILPAAWGEGVLQQPLETVSPSDLCQSSWVSWNIQAAQVAGSRTLLLRPSTFVWHQESWNHRLIERDVLVRMMESPAKIGRASESLLRSYTRSFNGFAAKLTEEESKSLASG</sequence>
<dbReference type="Proteomes" id="UP001187471">
    <property type="component" value="Unassembled WGS sequence"/>
</dbReference>
<evidence type="ECO:0000259" key="1">
    <source>
        <dbReference type="Pfam" id="PF05922"/>
    </source>
</evidence>
<dbReference type="Gene3D" id="3.30.70.80">
    <property type="entry name" value="Peptidase S8 propeptide/proteinase inhibitor I9"/>
    <property type="match status" value="1"/>
</dbReference>
<gene>
    <name evidence="2" type="ORF">RJ640_009417</name>
</gene>
<feature type="domain" description="Inhibitor I9" evidence="1">
    <location>
        <begin position="94"/>
        <end position="148"/>
    </location>
</feature>
<reference evidence="2" key="1">
    <citation type="submission" date="2022-12" db="EMBL/GenBank/DDBJ databases">
        <title>Draft genome assemblies for two species of Escallonia (Escalloniales).</title>
        <authorList>
            <person name="Chanderbali A."/>
            <person name="Dervinis C."/>
            <person name="Anghel I."/>
            <person name="Soltis D."/>
            <person name="Soltis P."/>
            <person name="Zapata F."/>
        </authorList>
    </citation>
    <scope>NUCLEOTIDE SEQUENCE</scope>
    <source>
        <strain evidence="2">UCBG92.1500</strain>
        <tissue evidence="2">Leaf</tissue>
    </source>
</reference>
<evidence type="ECO:0000313" key="3">
    <source>
        <dbReference type="Proteomes" id="UP001187471"/>
    </source>
</evidence>
<dbReference type="EMBL" id="JAVXUO010002905">
    <property type="protein sequence ID" value="KAK2968589.1"/>
    <property type="molecule type" value="Genomic_DNA"/>
</dbReference>
<protein>
    <recommendedName>
        <fullName evidence="1">Inhibitor I9 domain-containing protein</fullName>
    </recommendedName>
</protein>
<dbReference type="InterPro" id="IPR010259">
    <property type="entry name" value="S8pro/Inhibitor_I9"/>
</dbReference>
<name>A0AA88QNJ7_9ASTE</name>
<comment type="caution">
    <text evidence="2">The sequence shown here is derived from an EMBL/GenBank/DDBJ whole genome shotgun (WGS) entry which is preliminary data.</text>
</comment>
<evidence type="ECO:0000313" key="2">
    <source>
        <dbReference type="EMBL" id="KAK2968589.1"/>
    </source>
</evidence>
<dbReference type="AlphaFoldDB" id="A0AA88QNJ7"/>